<dbReference type="Proteomes" id="UP001489719">
    <property type="component" value="Unassembled WGS sequence"/>
</dbReference>
<keyword evidence="2" id="KW-1185">Reference proteome</keyword>
<name>A0ACC3TPR4_9ASCO</name>
<dbReference type="EMBL" id="MU970073">
    <property type="protein sequence ID" value="KAK9322627.1"/>
    <property type="molecule type" value="Genomic_DNA"/>
</dbReference>
<comment type="caution">
    <text evidence="1">The sequence shown here is derived from an EMBL/GenBank/DDBJ whole genome shotgun (WGS) entry which is preliminary data.</text>
</comment>
<evidence type="ECO:0000313" key="2">
    <source>
        <dbReference type="Proteomes" id="UP001489719"/>
    </source>
</evidence>
<proteinExistence type="predicted"/>
<accession>A0ACC3TPR4</accession>
<evidence type="ECO:0000313" key="1">
    <source>
        <dbReference type="EMBL" id="KAK9322627.1"/>
    </source>
</evidence>
<reference evidence="2" key="1">
    <citation type="journal article" date="2024" name="Front. Bioeng. Biotechnol.">
        <title>Genome-scale model development and genomic sequencing of the oleaginous clade Lipomyces.</title>
        <authorList>
            <person name="Czajka J.J."/>
            <person name="Han Y."/>
            <person name="Kim J."/>
            <person name="Mondo S.J."/>
            <person name="Hofstad B.A."/>
            <person name="Robles A."/>
            <person name="Haridas S."/>
            <person name="Riley R."/>
            <person name="LaButti K."/>
            <person name="Pangilinan J."/>
            <person name="Andreopoulos W."/>
            <person name="Lipzen A."/>
            <person name="Yan J."/>
            <person name="Wang M."/>
            <person name="Ng V."/>
            <person name="Grigoriev I.V."/>
            <person name="Spatafora J.W."/>
            <person name="Magnuson J.K."/>
            <person name="Baker S.E."/>
            <person name="Pomraning K.R."/>
        </authorList>
    </citation>
    <scope>NUCLEOTIDE SEQUENCE [LARGE SCALE GENOMIC DNA]</scope>
    <source>
        <strain evidence="2">CBS 10300</strain>
    </source>
</reference>
<sequence>MRLDHIAEKVLIALGRHPTKEPLNHSFIPLGVAGFITKRMNLKRLPEKMDWDSYDPPAKSNLQQLQQGAGGNDNSRGVVEIPSSPESPNKESKQKAENVVQTTGDEYRVEPMDGVESARIAEKSKESLQETEVVANAQTVEPEHMDIDAPTEFRETSATQVVDSSDNMQDGQEVKPREEEQQRVEDEEEEYVSGFTALNKPPPQPIAKYPLSASSESSARPPATFERIQDPAQTSRAESPVGSDIGHSYSLAPAPPAAVITVKPTETASSSSMAVLTTTSTAHKTLSDKAESLTSTKRVLDTTQAPLAKRPALSHDTIDVAPSLSPAMAVAQGQTSAIRPTPLATTVSQSGHSMASTTSARPSPTASARLAVTNDRRLRPVNRFVTDSEPHYNIYNCRWPCIRAGKQDICAQLHNIDALWTHMTKKHRDGSAAHGYKCLWEKCQNENKLNYRFDSLRECHKHILEHHIKPIEDVFGPGPSVKGELEKWPETLARTTSSLLTPLAIPMSEARAAARTKQLAQETPSVPAKLPRQLLEAINDLKTYGAGWSPEEDGQVDTELPSRQDGEADNEANRPRGNLGLYYSYEL</sequence>
<protein>
    <submittedName>
        <fullName evidence="1">Uncharacterized protein</fullName>
    </submittedName>
</protein>
<gene>
    <name evidence="1" type="ORF">V1517DRAFT_259861</name>
</gene>
<organism evidence="1 2">
    <name type="scientific">Lipomyces orientalis</name>
    <dbReference type="NCBI Taxonomy" id="1233043"/>
    <lineage>
        <taxon>Eukaryota</taxon>
        <taxon>Fungi</taxon>
        <taxon>Dikarya</taxon>
        <taxon>Ascomycota</taxon>
        <taxon>Saccharomycotina</taxon>
        <taxon>Lipomycetes</taxon>
        <taxon>Lipomycetales</taxon>
        <taxon>Lipomycetaceae</taxon>
        <taxon>Lipomyces</taxon>
    </lineage>
</organism>